<evidence type="ECO:0008006" key="4">
    <source>
        <dbReference type="Google" id="ProtNLM"/>
    </source>
</evidence>
<sequence length="148" mass="15408">MAGCRARWVVAAVLVAVVGAGSVACGGEGEEEPGARASDLWASATAEAERRFDEIRAGVDVNKDVTLGDPVSGRDGRTTVEVRVRNTADSTKSFAVQVNFTDPDGDFRDAVVLTVADVPAGETGTGTARSTHELSGEVRAEVGRAVRY</sequence>
<reference evidence="2 3" key="1">
    <citation type="submission" date="2019-06" db="EMBL/GenBank/DDBJ databases">
        <title>Whole genome shotgun sequence of Streptomyces spinoverrucosus NBRC 14228.</title>
        <authorList>
            <person name="Hosoyama A."/>
            <person name="Uohara A."/>
            <person name="Ohji S."/>
            <person name="Ichikawa N."/>
        </authorList>
    </citation>
    <scope>NUCLEOTIDE SEQUENCE [LARGE SCALE GENOMIC DNA]</scope>
    <source>
        <strain evidence="2 3">NBRC 14228</strain>
    </source>
</reference>
<evidence type="ECO:0000313" key="3">
    <source>
        <dbReference type="Proteomes" id="UP000317881"/>
    </source>
</evidence>
<dbReference type="RefSeq" id="WP_141312178.1">
    <property type="nucleotide sequence ID" value="NZ_BJND01000041.1"/>
</dbReference>
<organism evidence="2 3">
    <name type="scientific">Streptomyces spinoverrucosus</name>
    <dbReference type="NCBI Taxonomy" id="284043"/>
    <lineage>
        <taxon>Bacteria</taxon>
        <taxon>Bacillati</taxon>
        <taxon>Actinomycetota</taxon>
        <taxon>Actinomycetes</taxon>
        <taxon>Kitasatosporales</taxon>
        <taxon>Streptomycetaceae</taxon>
        <taxon>Streptomyces</taxon>
    </lineage>
</organism>
<dbReference type="OrthoDB" id="3874071at2"/>
<protein>
    <recommendedName>
        <fullName evidence="4">Lipoprotein</fullName>
    </recommendedName>
</protein>
<dbReference type="AlphaFoldDB" id="A0A4Y3VPJ2"/>
<proteinExistence type="predicted"/>
<dbReference type="PROSITE" id="PS51257">
    <property type="entry name" value="PROKAR_LIPOPROTEIN"/>
    <property type="match status" value="1"/>
</dbReference>
<feature type="signal peptide" evidence="1">
    <location>
        <begin position="1"/>
        <end position="26"/>
    </location>
</feature>
<evidence type="ECO:0000313" key="2">
    <source>
        <dbReference type="EMBL" id="GEC07630.1"/>
    </source>
</evidence>
<dbReference type="Proteomes" id="UP000317881">
    <property type="component" value="Unassembled WGS sequence"/>
</dbReference>
<accession>A0A4Y3VPJ2</accession>
<feature type="chain" id="PRO_5021259289" description="Lipoprotein" evidence="1">
    <location>
        <begin position="27"/>
        <end position="148"/>
    </location>
</feature>
<comment type="caution">
    <text evidence="2">The sequence shown here is derived from an EMBL/GenBank/DDBJ whole genome shotgun (WGS) entry which is preliminary data.</text>
</comment>
<dbReference type="EMBL" id="BJND01000041">
    <property type="protein sequence ID" value="GEC07630.1"/>
    <property type="molecule type" value="Genomic_DNA"/>
</dbReference>
<name>A0A4Y3VPJ2_9ACTN</name>
<keyword evidence="1" id="KW-0732">Signal</keyword>
<gene>
    <name evidence="2" type="ORF">SSP24_52850</name>
</gene>
<evidence type="ECO:0000256" key="1">
    <source>
        <dbReference type="SAM" id="SignalP"/>
    </source>
</evidence>
<keyword evidence="3" id="KW-1185">Reference proteome</keyword>